<evidence type="ECO:0000259" key="8">
    <source>
        <dbReference type="PROSITE" id="PS50965"/>
    </source>
</evidence>
<dbReference type="NCBIfam" id="NF047741">
    <property type="entry name" value="antiphage_MADS6"/>
    <property type="match status" value="1"/>
</dbReference>
<dbReference type="InterPro" id="IPR000719">
    <property type="entry name" value="Prot_kinase_dom"/>
</dbReference>
<dbReference type="PANTHER" id="PTHR43671:SF13">
    <property type="entry name" value="SERINE_THREONINE-PROTEIN KINASE NEK2"/>
    <property type="match status" value="1"/>
</dbReference>
<evidence type="ECO:0000256" key="6">
    <source>
        <dbReference type="SAM" id="MobiDB-lite"/>
    </source>
</evidence>
<dbReference type="Pfam" id="PF08378">
    <property type="entry name" value="NERD"/>
    <property type="match status" value="1"/>
</dbReference>
<dbReference type="Gene3D" id="3.30.200.20">
    <property type="entry name" value="Phosphorylase Kinase, domain 1"/>
    <property type="match status" value="1"/>
</dbReference>
<dbReference type="PANTHER" id="PTHR43671">
    <property type="entry name" value="SERINE/THREONINE-PROTEIN KINASE NEK"/>
    <property type="match status" value="1"/>
</dbReference>
<dbReference type="InterPro" id="IPR011009">
    <property type="entry name" value="Kinase-like_dom_sf"/>
</dbReference>
<reference evidence="10" key="1">
    <citation type="journal article" date="2019" name="Int. J. Syst. Evol. Microbiol.">
        <title>The Global Catalogue of Microorganisms (GCM) 10K type strain sequencing project: providing services to taxonomists for standard genome sequencing and annotation.</title>
        <authorList>
            <consortium name="The Broad Institute Genomics Platform"/>
            <consortium name="The Broad Institute Genome Sequencing Center for Infectious Disease"/>
            <person name="Wu L."/>
            <person name="Ma J."/>
        </authorList>
    </citation>
    <scope>NUCLEOTIDE SEQUENCE [LARGE SCALE GENOMIC DNA]</scope>
    <source>
        <strain evidence="10">CCM 7044</strain>
    </source>
</reference>
<feature type="domain" description="NERD" evidence="8">
    <location>
        <begin position="10"/>
        <end position="122"/>
    </location>
</feature>
<keyword evidence="4 9" id="KW-0418">Kinase</keyword>
<feature type="domain" description="Protein kinase" evidence="7">
    <location>
        <begin position="524"/>
        <end position="811"/>
    </location>
</feature>
<protein>
    <recommendedName>
        <fullName evidence="1">non-specific serine/threonine protein kinase</fullName>
        <ecNumber evidence="1">2.7.11.1</ecNumber>
    </recommendedName>
</protein>
<keyword evidence="2" id="KW-0808">Transferase</keyword>
<evidence type="ECO:0000256" key="4">
    <source>
        <dbReference type="ARBA" id="ARBA00022777"/>
    </source>
</evidence>
<evidence type="ECO:0000256" key="2">
    <source>
        <dbReference type="ARBA" id="ARBA00022679"/>
    </source>
</evidence>
<feature type="compositionally biased region" description="Polar residues" evidence="6">
    <location>
        <begin position="670"/>
        <end position="682"/>
    </location>
</feature>
<dbReference type="CDD" id="cd14014">
    <property type="entry name" value="STKc_PknB_like"/>
    <property type="match status" value="1"/>
</dbReference>
<proteinExistence type="predicted"/>
<dbReference type="PROSITE" id="PS50011">
    <property type="entry name" value="PROTEIN_KINASE_DOM"/>
    <property type="match status" value="2"/>
</dbReference>
<feature type="region of interest" description="Disordered" evidence="6">
    <location>
        <begin position="476"/>
        <end position="500"/>
    </location>
</feature>
<comment type="caution">
    <text evidence="9">The sequence shown here is derived from an EMBL/GenBank/DDBJ whole genome shotgun (WGS) entry which is preliminary data.</text>
</comment>
<evidence type="ECO:0000256" key="5">
    <source>
        <dbReference type="ARBA" id="ARBA00022840"/>
    </source>
</evidence>
<evidence type="ECO:0000256" key="3">
    <source>
        <dbReference type="ARBA" id="ARBA00022741"/>
    </source>
</evidence>
<dbReference type="SUPFAM" id="SSF56112">
    <property type="entry name" value="Protein kinase-like (PK-like)"/>
    <property type="match status" value="2"/>
</dbReference>
<dbReference type="RefSeq" id="WP_377187943.1">
    <property type="nucleotide sequence ID" value="NZ_JBHUOG010000002.1"/>
</dbReference>
<evidence type="ECO:0000313" key="10">
    <source>
        <dbReference type="Proteomes" id="UP001597479"/>
    </source>
</evidence>
<sequence length="1403" mass="154471">MARIVQIGPPVNDAERTVIAHLRDHGPDDWTVVHSLEIPARRGDLFELDLVVVTGHMVYVIDVKGTRGRIEVHGDKWLPAGRAGFHSPLPKVRANAKRLKSLLEEADPTLSRVYVGGAVVLPAPDARLVDRTPQQQDAASTVHLDHLVEFLADASQVPIGHRPVDADISGHHDRIVSAVEGPARAPSGPLQFGNWHVLETLSETQHAPGVDVVGEYRAKNANAVQGSGTVRLVVRQADPYAETAVREKQQKQIGVAYEALGKMPSHPNIVGVRDFFPDQEDRGFVTVYDDVPGHGLRLHLGERAADPLTLDQKLLILRQVLQGLAHAQARKIVHRSLSPSTILVTQDGRAMLTGFDYAKTAQMRSHTVRMDALAAADVAYVAQEAQVDATKLTAKADIYAVGVIGFELFTGRRPFESTTAQAQAAGILPEQDLIRADVPASLRHWLSLLCATQPEQRPNASEALRRLELVVGEMRSPRRRVGGGGSQPPDVGSSAASDDDERRDVGFWKNLPRDYALDKYLVRERLGKPGGSGVAYRVFDTMRNVDRVLKLILQEEEHPRERARREAAVLERLSKSEDPHVVKMIDVSVLPPPYSHPYLVFEHEEGKDLGEMTRGGMITVGDVLRIGRDVAAGLRYLHGLSVWHCDVKPSNLLWTEDAVKLIDFGIAKTPDTTQGHTASTPRYTPPDLAQVPAGPDGYVDRDLYALGITLYEALTGGAYPWEPFTSPPPGKPAPDPRRLYSLPEPAPEGLVTVILKAVSPLRSERFTSAHELLEALDGVITAPQSLVTAKAVDGGPTQRGEATPSSVNRFVEHLQTLYSQSHRSNRGTRGIDDRAYQVYVNTALDEALRPAVFAGQHGLVIVTGNAGDGKTAFLESLEEHALDLGAQFDARLPNGSVFTLSGRRFRTNYDGSQDEENVRSDDVLVEFFSPFAGSYDLSVPRDETRLIAINEGRLVDFLTHHRDRFEALAREVDAGLRGEQAPGSVAIVNLNLRDVTVQTCDDDGVPQLGSSILERMLTRMTDSRFWDACDSCPLVRSCYARHNATTIAHPVLGPQVADRLRRVYELAQLRGRLHITVRDLRSALAYTLTSGRNCAEIQDLHESADDRALLDSYYFNAYRGGDATSENDRLLVQLRNVDVAGPAQPVLDRRLASEGPLDRLLIDASDRPSSDRMLLRAVYERVVETGSPRELMIQFVATARRLLYFEMRDVDDAVRMLPYNSARAFLDRLMGGPPDLDWFLRALNRSEGVVSQNIADESLVVRVRDVSQGTVRSLRRFPATGFTVRAVGSSDNPYVESRPTALRLTYVDPDRPGTTAAGLQIGLDLFELLGRFDKGYQATADDDQGYALALSVFKNQLAAVPYQEVVLTIDGSVMHTVRRSEDGVLHLTKEQGTAAVVEELEWH</sequence>
<dbReference type="SMART" id="SM00220">
    <property type="entry name" value="S_TKc"/>
    <property type="match status" value="2"/>
</dbReference>
<organism evidence="9 10">
    <name type="scientific">Promicromonospora vindobonensis</name>
    <dbReference type="NCBI Taxonomy" id="195748"/>
    <lineage>
        <taxon>Bacteria</taxon>
        <taxon>Bacillati</taxon>
        <taxon>Actinomycetota</taxon>
        <taxon>Actinomycetes</taxon>
        <taxon>Micrococcales</taxon>
        <taxon>Promicromonosporaceae</taxon>
        <taxon>Promicromonospora</taxon>
    </lineage>
</organism>
<evidence type="ECO:0000256" key="1">
    <source>
        <dbReference type="ARBA" id="ARBA00012513"/>
    </source>
</evidence>
<gene>
    <name evidence="9" type="ORF">ACFS27_22810</name>
</gene>
<dbReference type="EC" id="2.7.11.1" evidence="1"/>
<feature type="compositionally biased region" description="Low complexity" evidence="6">
    <location>
        <begin position="487"/>
        <end position="496"/>
    </location>
</feature>
<feature type="domain" description="Protein kinase" evidence="7">
    <location>
        <begin position="216"/>
        <end position="470"/>
    </location>
</feature>
<evidence type="ECO:0000313" key="9">
    <source>
        <dbReference type="EMBL" id="MFD2796410.1"/>
    </source>
</evidence>
<keyword evidence="10" id="KW-1185">Reference proteome</keyword>
<keyword evidence="3" id="KW-0547">Nucleotide-binding</keyword>
<dbReference type="Pfam" id="PF00069">
    <property type="entry name" value="Pkinase"/>
    <property type="match status" value="2"/>
</dbReference>
<dbReference type="GO" id="GO:0016301">
    <property type="term" value="F:kinase activity"/>
    <property type="evidence" value="ECO:0007669"/>
    <property type="project" value="UniProtKB-KW"/>
</dbReference>
<dbReference type="InterPro" id="IPR050660">
    <property type="entry name" value="NEK_Ser/Thr_kinase"/>
</dbReference>
<dbReference type="Gene3D" id="1.10.510.10">
    <property type="entry name" value="Transferase(Phosphotransferase) domain 1"/>
    <property type="match status" value="2"/>
</dbReference>
<accession>A0ABW5VYS9</accession>
<evidence type="ECO:0000259" key="7">
    <source>
        <dbReference type="PROSITE" id="PS50011"/>
    </source>
</evidence>
<keyword evidence="5" id="KW-0067">ATP-binding</keyword>
<dbReference type="InterPro" id="IPR011528">
    <property type="entry name" value="NERD"/>
</dbReference>
<dbReference type="EMBL" id="JBHUOG010000002">
    <property type="protein sequence ID" value="MFD2796410.1"/>
    <property type="molecule type" value="Genomic_DNA"/>
</dbReference>
<name>A0ABW5VYS9_9MICO</name>
<dbReference type="PROSITE" id="PS50965">
    <property type="entry name" value="NERD"/>
    <property type="match status" value="1"/>
</dbReference>
<dbReference type="Proteomes" id="UP001597479">
    <property type="component" value="Unassembled WGS sequence"/>
</dbReference>
<feature type="region of interest" description="Disordered" evidence="6">
    <location>
        <begin position="670"/>
        <end position="689"/>
    </location>
</feature>